<evidence type="ECO:0000313" key="1">
    <source>
        <dbReference type="EMBL" id="KAI3726821.1"/>
    </source>
</evidence>
<reference evidence="1 2" key="2">
    <citation type="journal article" date="2022" name="Mol. Ecol. Resour.">
        <title>The genomes of chicory, endive, great burdock and yacon provide insights into Asteraceae paleo-polyploidization history and plant inulin production.</title>
        <authorList>
            <person name="Fan W."/>
            <person name="Wang S."/>
            <person name="Wang H."/>
            <person name="Wang A."/>
            <person name="Jiang F."/>
            <person name="Liu H."/>
            <person name="Zhao H."/>
            <person name="Xu D."/>
            <person name="Zhang Y."/>
        </authorList>
    </citation>
    <scope>NUCLEOTIDE SEQUENCE [LARGE SCALE GENOMIC DNA]</scope>
    <source>
        <strain evidence="2">cv. Yunnan</strain>
        <tissue evidence="1">Leaves</tissue>
    </source>
</reference>
<gene>
    <name evidence="1" type="ORF">L1987_66627</name>
</gene>
<dbReference type="Proteomes" id="UP001056120">
    <property type="component" value="Linkage Group LG22"/>
</dbReference>
<comment type="caution">
    <text evidence="1">The sequence shown here is derived from an EMBL/GenBank/DDBJ whole genome shotgun (WGS) entry which is preliminary data.</text>
</comment>
<evidence type="ECO:0000313" key="2">
    <source>
        <dbReference type="Proteomes" id="UP001056120"/>
    </source>
</evidence>
<name>A0ACB9BXT6_9ASTR</name>
<keyword evidence="2" id="KW-1185">Reference proteome</keyword>
<protein>
    <submittedName>
        <fullName evidence="1">Uncharacterized protein</fullName>
    </submittedName>
</protein>
<proteinExistence type="predicted"/>
<reference evidence="2" key="1">
    <citation type="journal article" date="2022" name="Mol. Ecol. Resour.">
        <title>The genomes of chicory, endive, great burdock and yacon provide insights into Asteraceae palaeo-polyploidization history and plant inulin production.</title>
        <authorList>
            <person name="Fan W."/>
            <person name="Wang S."/>
            <person name="Wang H."/>
            <person name="Wang A."/>
            <person name="Jiang F."/>
            <person name="Liu H."/>
            <person name="Zhao H."/>
            <person name="Xu D."/>
            <person name="Zhang Y."/>
        </authorList>
    </citation>
    <scope>NUCLEOTIDE SEQUENCE [LARGE SCALE GENOMIC DNA]</scope>
    <source>
        <strain evidence="2">cv. Yunnan</strain>
    </source>
</reference>
<sequence length="218" mass="23666">MDAGNSKHDWIFTEQPTSPLLSIFKRLVLIVPFALQKKNIFLVKISLPAGDGKQLTIVETGKQMESSSKIYGDGTEECQSSESGWTMYIGSSMDDDDDDDGGGGGDAGGVYDGGGGGGRKKGTVKDEDEDTDDSMASDASSGPSHLHLQQPWEVQQDKSVSQEKYKCLSKKNKKTSSGKKKGGYEESRKKDESLVNEKRGLIITTVQSGNRGWFGKRK</sequence>
<accession>A0ACB9BXT6</accession>
<dbReference type="EMBL" id="CM042039">
    <property type="protein sequence ID" value="KAI3726821.1"/>
    <property type="molecule type" value="Genomic_DNA"/>
</dbReference>
<organism evidence="1 2">
    <name type="scientific">Smallanthus sonchifolius</name>
    <dbReference type="NCBI Taxonomy" id="185202"/>
    <lineage>
        <taxon>Eukaryota</taxon>
        <taxon>Viridiplantae</taxon>
        <taxon>Streptophyta</taxon>
        <taxon>Embryophyta</taxon>
        <taxon>Tracheophyta</taxon>
        <taxon>Spermatophyta</taxon>
        <taxon>Magnoliopsida</taxon>
        <taxon>eudicotyledons</taxon>
        <taxon>Gunneridae</taxon>
        <taxon>Pentapetalae</taxon>
        <taxon>asterids</taxon>
        <taxon>campanulids</taxon>
        <taxon>Asterales</taxon>
        <taxon>Asteraceae</taxon>
        <taxon>Asteroideae</taxon>
        <taxon>Heliantheae alliance</taxon>
        <taxon>Millerieae</taxon>
        <taxon>Smallanthus</taxon>
    </lineage>
</organism>